<proteinExistence type="predicted"/>
<dbReference type="PANTHER" id="PTHR31973:SF187">
    <property type="entry name" value="MUTATOR TRANSPOSASE MUDRA PROTEIN"/>
    <property type="match status" value="1"/>
</dbReference>
<evidence type="ECO:0000313" key="3">
    <source>
        <dbReference type="EMBL" id="OQR91139.1"/>
    </source>
</evidence>
<dbReference type="OrthoDB" id="165010at2759"/>
<sequence>MEHEQQRIVLTLGALYGSWKEARETIEDFTLYKYKKVKQDTCRGGGKTKRYVCSSSGCPFYVQLCKQRRTEVWTISSMNLERLNCTSIAKPTKRQYMAFNAFREGPASVERDSESIFRRAVLSLAYLQWPHKNQFILALLLVRRDVNFSNVVTAVALVDGETKANYNCFFCHCIKAGVKIDVPIMGDRAEALLTSAEEFGLSMVHCAVHIERNCNEKFRAFMKIHGGLMWQLQGSEAEVAYHNTLAIIGNLPGGNDVRSYLAKIDPVTWVLFPNLFCRPLYGWRSSNFIESEMAATKRLGIREVHPLAYMAASAERAMEQLYKRSQLAATWASRGFTVTPEAEKRFREEAGLAGGMRTMPSSEHKVYVENLNGTRVKRRVDLVARMCTCIEMLQTKIPCRHYCAALASLGRMDEVYSAFGDEYLVETFAAAYHGQSIELPIDSEVHPDGITLPCPIPKRRGPGPTPKARFASAGEVVTKDTRVYRHGRAKKKSKHFIV</sequence>
<evidence type="ECO:0000259" key="2">
    <source>
        <dbReference type="PROSITE" id="PS50966"/>
    </source>
</evidence>
<dbReference type="EMBL" id="JNBR01000553">
    <property type="protein sequence ID" value="OQR91139.1"/>
    <property type="molecule type" value="Genomic_DNA"/>
</dbReference>
<gene>
    <name evidence="3" type="ORF">ACHHYP_20194</name>
</gene>
<comment type="caution">
    <text evidence="3">The sequence shown here is derived from an EMBL/GenBank/DDBJ whole genome shotgun (WGS) entry which is preliminary data.</text>
</comment>
<keyword evidence="1" id="KW-0862">Zinc</keyword>
<reference evidence="3 4" key="1">
    <citation type="journal article" date="2014" name="Genome Biol. Evol.">
        <title>The secreted proteins of Achlya hypogyna and Thraustotheca clavata identify the ancestral oomycete secretome and reveal gene acquisitions by horizontal gene transfer.</title>
        <authorList>
            <person name="Misner I."/>
            <person name="Blouin N."/>
            <person name="Leonard G."/>
            <person name="Richards T.A."/>
            <person name="Lane C.E."/>
        </authorList>
    </citation>
    <scope>NUCLEOTIDE SEQUENCE [LARGE SCALE GENOMIC DNA]</scope>
    <source>
        <strain evidence="3 4">ATCC 48635</strain>
    </source>
</reference>
<keyword evidence="4" id="KW-1185">Reference proteome</keyword>
<organism evidence="3 4">
    <name type="scientific">Achlya hypogyna</name>
    <name type="common">Oomycete</name>
    <name type="synonym">Protoachlya hypogyna</name>
    <dbReference type="NCBI Taxonomy" id="1202772"/>
    <lineage>
        <taxon>Eukaryota</taxon>
        <taxon>Sar</taxon>
        <taxon>Stramenopiles</taxon>
        <taxon>Oomycota</taxon>
        <taxon>Saprolegniomycetes</taxon>
        <taxon>Saprolegniales</taxon>
        <taxon>Achlyaceae</taxon>
        <taxon>Achlya</taxon>
    </lineage>
</organism>
<keyword evidence="1" id="KW-0479">Metal-binding</keyword>
<feature type="domain" description="SWIM-type" evidence="2">
    <location>
        <begin position="378"/>
        <end position="410"/>
    </location>
</feature>
<keyword evidence="1" id="KW-0863">Zinc-finger</keyword>
<dbReference type="Proteomes" id="UP000243579">
    <property type="component" value="Unassembled WGS sequence"/>
</dbReference>
<dbReference type="GO" id="GO:0008270">
    <property type="term" value="F:zinc ion binding"/>
    <property type="evidence" value="ECO:0007669"/>
    <property type="project" value="UniProtKB-KW"/>
</dbReference>
<name>A0A1V9YZA3_ACHHY</name>
<dbReference type="PROSITE" id="PS50966">
    <property type="entry name" value="ZF_SWIM"/>
    <property type="match status" value="1"/>
</dbReference>
<protein>
    <recommendedName>
        <fullName evidence="2">SWIM-type domain-containing protein</fullName>
    </recommendedName>
</protein>
<evidence type="ECO:0000313" key="4">
    <source>
        <dbReference type="Proteomes" id="UP000243579"/>
    </source>
</evidence>
<evidence type="ECO:0000256" key="1">
    <source>
        <dbReference type="PROSITE-ProRule" id="PRU00325"/>
    </source>
</evidence>
<accession>A0A1V9YZA3</accession>
<dbReference type="AlphaFoldDB" id="A0A1V9YZA3"/>
<dbReference type="PANTHER" id="PTHR31973">
    <property type="entry name" value="POLYPROTEIN, PUTATIVE-RELATED"/>
    <property type="match status" value="1"/>
</dbReference>
<dbReference type="InterPro" id="IPR007527">
    <property type="entry name" value="Znf_SWIM"/>
</dbReference>